<evidence type="ECO:0000256" key="11">
    <source>
        <dbReference type="RuleBase" id="RU362109"/>
    </source>
</evidence>
<evidence type="ECO:0000256" key="6">
    <source>
        <dbReference type="ARBA" id="ARBA00072440"/>
    </source>
</evidence>
<evidence type="ECO:0000256" key="1">
    <source>
        <dbReference type="ARBA" id="ARBA00012486"/>
    </source>
</evidence>
<evidence type="ECO:0000256" key="7">
    <source>
        <dbReference type="ARBA" id="ARBA00076317"/>
    </source>
</evidence>
<dbReference type="OrthoDB" id="9978460at2759"/>
<gene>
    <name evidence="14" type="ORF">CAPTEDRAFT_158723</name>
</gene>
<dbReference type="Gene3D" id="3.10.110.10">
    <property type="entry name" value="Ubiquitin Conjugating Enzyme"/>
    <property type="match status" value="1"/>
</dbReference>
<evidence type="ECO:0000259" key="13">
    <source>
        <dbReference type="PROSITE" id="PS50127"/>
    </source>
</evidence>
<keyword evidence="3 11" id="KW-0547">Nucleotide-binding</keyword>
<evidence type="ECO:0000256" key="9">
    <source>
        <dbReference type="ARBA" id="ARBA00082133"/>
    </source>
</evidence>
<evidence type="ECO:0000313" key="15">
    <source>
        <dbReference type="EnsemblMetazoa" id="CapteP158723"/>
    </source>
</evidence>
<feature type="active site" description="Glycyl thioester intermediate" evidence="10">
    <location>
        <position position="86"/>
    </location>
</feature>
<sequence>MQKNTRMKREMSMLLSNPPHGISCWSKGDTLEQLEAQILGADDTPYHGGVFKLEIHIPDRYPFEPPKVRFITPIYHPNIDNAGRICLDSLKMPPKGNWTPALNLSTLLTTVQQLMAEPNPDDPLMTDIANEFRYKKAQFETKAKDWTTKHAMQKKDETVSKSADSSSDDSLSDDDNDPRVTNLKRSFGECSETNVHAKRSKENITS</sequence>
<dbReference type="PROSITE" id="PS50127">
    <property type="entry name" value="UBC_2"/>
    <property type="match status" value="1"/>
</dbReference>
<feature type="region of interest" description="Disordered" evidence="12">
    <location>
        <begin position="148"/>
        <end position="206"/>
    </location>
</feature>
<reference evidence="16" key="1">
    <citation type="submission" date="2012-12" db="EMBL/GenBank/DDBJ databases">
        <authorList>
            <person name="Hellsten U."/>
            <person name="Grimwood J."/>
            <person name="Chapman J.A."/>
            <person name="Shapiro H."/>
            <person name="Aerts A."/>
            <person name="Otillar R.P."/>
            <person name="Terry A.Y."/>
            <person name="Boore J.L."/>
            <person name="Simakov O."/>
            <person name="Marletaz F."/>
            <person name="Cho S.-J."/>
            <person name="Edsinger-Gonzales E."/>
            <person name="Havlak P."/>
            <person name="Kuo D.-H."/>
            <person name="Larsson T."/>
            <person name="Lv J."/>
            <person name="Arendt D."/>
            <person name="Savage R."/>
            <person name="Osoegawa K."/>
            <person name="de Jong P."/>
            <person name="Lindberg D.R."/>
            <person name="Seaver E.C."/>
            <person name="Weisblat D.A."/>
            <person name="Putnam N.H."/>
            <person name="Grigoriev I.V."/>
            <person name="Rokhsar D.S."/>
        </authorList>
    </citation>
    <scope>NUCLEOTIDE SEQUENCE</scope>
    <source>
        <strain evidence="16">I ESC-2004</strain>
    </source>
</reference>
<accession>R7USI7</accession>
<evidence type="ECO:0000256" key="2">
    <source>
        <dbReference type="ARBA" id="ARBA00022679"/>
    </source>
</evidence>
<dbReference type="InterPro" id="IPR016135">
    <property type="entry name" value="UBQ-conjugating_enzyme/RWD"/>
</dbReference>
<feature type="compositionally biased region" description="Basic and acidic residues" evidence="12">
    <location>
        <begin position="148"/>
        <end position="159"/>
    </location>
</feature>
<dbReference type="SMART" id="SM00212">
    <property type="entry name" value="UBCc"/>
    <property type="match status" value="1"/>
</dbReference>
<dbReference type="CDD" id="cd23805">
    <property type="entry name" value="UBCc_UBE2T"/>
    <property type="match status" value="1"/>
</dbReference>
<evidence type="ECO:0000256" key="5">
    <source>
        <dbReference type="ARBA" id="ARBA00022840"/>
    </source>
</evidence>
<dbReference type="InterPro" id="IPR000608">
    <property type="entry name" value="UBC"/>
</dbReference>
<dbReference type="GO" id="GO:0005524">
    <property type="term" value="F:ATP binding"/>
    <property type="evidence" value="ECO:0007669"/>
    <property type="project" value="UniProtKB-UniRule"/>
</dbReference>
<dbReference type="PROSITE" id="PS00183">
    <property type="entry name" value="UBC_1"/>
    <property type="match status" value="1"/>
</dbReference>
<protein>
    <recommendedName>
        <fullName evidence="6">Ubiquitin-conjugating enzyme E2 T</fullName>
        <ecNumber evidence="1">2.3.2.23</ecNumber>
    </recommendedName>
    <alternativeName>
        <fullName evidence="7">E2 ubiquitin-conjugating enzyme T</fullName>
    </alternativeName>
    <alternativeName>
        <fullName evidence="9">Ubiquitin carrier protein T</fullName>
    </alternativeName>
    <alternativeName>
        <fullName evidence="8">Ubiquitin-protein ligase T</fullName>
    </alternativeName>
</protein>
<dbReference type="EC" id="2.3.2.23" evidence="1"/>
<dbReference type="InterPro" id="IPR023313">
    <property type="entry name" value="UBQ-conjugating_AS"/>
</dbReference>
<feature type="compositionally biased region" description="Acidic residues" evidence="12">
    <location>
        <begin position="166"/>
        <end position="176"/>
    </location>
</feature>
<dbReference type="HOGENOM" id="CLU_030988_13_2_1"/>
<dbReference type="STRING" id="283909.R7USI7"/>
<dbReference type="Pfam" id="PF00179">
    <property type="entry name" value="UQ_con"/>
    <property type="match status" value="1"/>
</dbReference>
<dbReference type="PANTHER" id="PTHR24067">
    <property type="entry name" value="UBIQUITIN-CONJUGATING ENZYME E2"/>
    <property type="match status" value="1"/>
</dbReference>
<organism evidence="14">
    <name type="scientific">Capitella teleta</name>
    <name type="common">Polychaete worm</name>
    <dbReference type="NCBI Taxonomy" id="283909"/>
    <lineage>
        <taxon>Eukaryota</taxon>
        <taxon>Metazoa</taxon>
        <taxon>Spiralia</taxon>
        <taxon>Lophotrochozoa</taxon>
        <taxon>Annelida</taxon>
        <taxon>Polychaeta</taxon>
        <taxon>Sedentaria</taxon>
        <taxon>Scolecida</taxon>
        <taxon>Capitellidae</taxon>
        <taxon>Capitella</taxon>
    </lineage>
</organism>
<dbReference type="AlphaFoldDB" id="R7USI7"/>
<dbReference type="SUPFAM" id="SSF54495">
    <property type="entry name" value="UBC-like"/>
    <property type="match status" value="1"/>
</dbReference>
<evidence type="ECO:0000313" key="16">
    <source>
        <dbReference type="Proteomes" id="UP000014760"/>
    </source>
</evidence>
<evidence type="ECO:0000256" key="8">
    <source>
        <dbReference type="ARBA" id="ARBA00077509"/>
    </source>
</evidence>
<dbReference type="FunFam" id="3.10.110.10:FF:000041">
    <property type="entry name" value="Ubiquitin-conjugating enzyme E2 T"/>
    <property type="match status" value="1"/>
</dbReference>
<dbReference type="EMBL" id="KB300721">
    <property type="protein sequence ID" value="ELU06376.1"/>
    <property type="molecule type" value="Genomic_DNA"/>
</dbReference>
<name>R7USI7_CAPTE</name>
<reference evidence="15" key="3">
    <citation type="submission" date="2015-06" db="UniProtKB">
        <authorList>
            <consortium name="EnsemblMetazoa"/>
        </authorList>
    </citation>
    <scope>IDENTIFICATION</scope>
</reference>
<keyword evidence="2" id="KW-0808">Transferase</keyword>
<evidence type="ECO:0000256" key="4">
    <source>
        <dbReference type="ARBA" id="ARBA00022786"/>
    </source>
</evidence>
<feature type="domain" description="UBC core" evidence="13">
    <location>
        <begin position="2"/>
        <end position="152"/>
    </location>
</feature>
<dbReference type="GO" id="GO:0061631">
    <property type="term" value="F:ubiquitin conjugating enzyme activity"/>
    <property type="evidence" value="ECO:0007669"/>
    <property type="project" value="UniProtKB-EC"/>
</dbReference>
<dbReference type="OMA" id="GVEKKFC"/>
<reference evidence="14 16" key="2">
    <citation type="journal article" date="2013" name="Nature">
        <title>Insights into bilaterian evolution from three spiralian genomes.</title>
        <authorList>
            <person name="Simakov O."/>
            <person name="Marletaz F."/>
            <person name="Cho S.J."/>
            <person name="Edsinger-Gonzales E."/>
            <person name="Havlak P."/>
            <person name="Hellsten U."/>
            <person name="Kuo D.H."/>
            <person name="Larsson T."/>
            <person name="Lv J."/>
            <person name="Arendt D."/>
            <person name="Savage R."/>
            <person name="Osoegawa K."/>
            <person name="de Jong P."/>
            <person name="Grimwood J."/>
            <person name="Chapman J.A."/>
            <person name="Shapiro H."/>
            <person name="Aerts A."/>
            <person name="Otillar R.P."/>
            <person name="Terry A.Y."/>
            <person name="Boore J.L."/>
            <person name="Grigoriev I.V."/>
            <person name="Lindberg D.R."/>
            <person name="Seaver E.C."/>
            <person name="Weisblat D.A."/>
            <person name="Putnam N.H."/>
            <person name="Rokhsar D.S."/>
        </authorList>
    </citation>
    <scope>NUCLEOTIDE SEQUENCE</scope>
    <source>
        <strain evidence="14 16">I ESC-2004</strain>
    </source>
</reference>
<proteinExistence type="inferred from homology"/>
<keyword evidence="4 11" id="KW-0833">Ubl conjugation pathway</keyword>
<evidence type="ECO:0000256" key="3">
    <source>
        <dbReference type="ARBA" id="ARBA00022741"/>
    </source>
</evidence>
<dbReference type="Proteomes" id="UP000014760">
    <property type="component" value="Unassembled WGS sequence"/>
</dbReference>
<evidence type="ECO:0000313" key="14">
    <source>
        <dbReference type="EMBL" id="ELU06376.1"/>
    </source>
</evidence>
<evidence type="ECO:0000256" key="12">
    <source>
        <dbReference type="SAM" id="MobiDB-lite"/>
    </source>
</evidence>
<dbReference type="EnsemblMetazoa" id="CapteT158723">
    <property type="protein sequence ID" value="CapteP158723"/>
    <property type="gene ID" value="CapteG158723"/>
</dbReference>
<keyword evidence="5 11" id="KW-0067">ATP-binding</keyword>
<comment type="similarity">
    <text evidence="11">Belongs to the ubiquitin-conjugating enzyme family.</text>
</comment>
<evidence type="ECO:0000256" key="10">
    <source>
        <dbReference type="PROSITE-ProRule" id="PRU10133"/>
    </source>
</evidence>
<dbReference type="InterPro" id="IPR050113">
    <property type="entry name" value="Ub_conjugating_enzyme"/>
</dbReference>
<dbReference type="EMBL" id="AMQN01007465">
    <property type="status" value="NOT_ANNOTATED_CDS"/>
    <property type="molecule type" value="Genomic_DNA"/>
</dbReference>
<keyword evidence="16" id="KW-1185">Reference proteome</keyword>